<dbReference type="EMBL" id="KZ824943">
    <property type="protein sequence ID" value="RAH72496.1"/>
    <property type="molecule type" value="Genomic_DNA"/>
</dbReference>
<protein>
    <submittedName>
        <fullName evidence="1">NAD dependent epimerase/dehydratase</fullName>
    </submittedName>
</protein>
<reference evidence="1" key="1">
    <citation type="submission" date="2018-02" db="EMBL/GenBank/DDBJ databases">
        <title>The genomes of Aspergillus section Nigri reveals drivers in fungal speciation.</title>
        <authorList>
            <consortium name="DOE Joint Genome Institute"/>
            <person name="Vesth T.C."/>
            <person name="Nybo J."/>
            <person name="Theobald S."/>
            <person name="Brandl J."/>
            <person name="Frisvad J.C."/>
            <person name="Nielsen K.F."/>
            <person name="Lyhne E.K."/>
            <person name="Kogle M.E."/>
            <person name="Kuo A."/>
            <person name="Riley R."/>
            <person name="Clum A."/>
            <person name="Nolan M."/>
            <person name="Lipzen A."/>
            <person name="Salamov A."/>
            <person name="Henrissat B."/>
            <person name="Wiebenga A."/>
            <person name="De vries R.P."/>
            <person name="Grigoriev I.V."/>
            <person name="Mortensen U.H."/>
            <person name="Andersen M.R."/>
            <person name="Baker S.E."/>
        </authorList>
    </citation>
    <scope>NUCLEOTIDE SEQUENCE</scope>
    <source>
        <strain evidence="1">CBS 121060</strain>
    </source>
</reference>
<sequence>MSNWIVITGVTGVQASGGSVASTYLQLPGWKVRGVTRNPSSPKAMELQARGVEIVYGDLNYPDSLEAAFQNATIIFGVTDFWTIFQDAESMTKKRPDQDLTEYCFEVEVQQGKNLAEAAARIPTLERFVFSSMASANKWSKGKFPRVYHMDSKAVVVEHVRSLPGLKDRFSQIQAPIYFNLLWQWGLPTTPKKQAEGSYRISGVGPADIPVPFGDVQNDFGRCVKAVVDGLPGLNLLAVGEFLSWEAYLDIWCQSQGVPNGGYDQHTIESFEKLLPGGLGREFGENVLFAQQFGYDGGDPTVVRPSQFGIEMTSFKEYCERTDFSPIL</sequence>
<gene>
    <name evidence="1" type="ORF">BO66DRAFT_317351</name>
</gene>
<name>A0ACD1HG99_9EURO</name>
<keyword evidence="2" id="KW-1185">Reference proteome</keyword>
<proteinExistence type="predicted"/>
<dbReference type="Proteomes" id="UP000249661">
    <property type="component" value="Unassembled WGS sequence"/>
</dbReference>
<evidence type="ECO:0000313" key="2">
    <source>
        <dbReference type="Proteomes" id="UP000249661"/>
    </source>
</evidence>
<evidence type="ECO:0000313" key="1">
    <source>
        <dbReference type="EMBL" id="RAH72496.1"/>
    </source>
</evidence>
<accession>A0ACD1HG99</accession>
<organism evidence="1 2">
    <name type="scientific">Aspergillus aculeatinus CBS 121060</name>
    <dbReference type="NCBI Taxonomy" id="1448322"/>
    <lineage>
        <taxon>Eukaryota</taxon>
        <taxon>Fungi</taxon>
        <taxon>Dikarya</taxon>
        <taxon>Ascomycota</taxon>
        <taxon>Pezizomycotina</taxon>
        <taxon>Eurotiomycetes</taxon>
        <taxon>Eurotiomycetidae</taxon>
        <taxon>Eurotiales</taxon>
        <taxon>Aspergillaceae</taxon>
        <taxon>Aspergillus</taxon>
        <taxon>Aspergillus subgen. Circumdati</taxon>
    </lineage>
</organism>